<dbReference type="PANTHER" id="PTHR42912:SF80">
    <property type="entry name" value="METHYLTRANSFERASE DOMAIN-CONTAINING PROTEIN"/>
    <property type="match status" value="1"/>
</dbReference>
<organism evidence="2">
    <name type="scientific">Noctiluca scintillans</name>
    <name type="common">Sea sparkle</name>
    <name type="synonym">Red tide dinoflagellate</name>
    <dbReference type="NCBI Taxonomy" id="2966"/>
    <lineage>
        <taxon>Eukaryota</taxon>
        <taxon>Sar</taxon>
        <taxon>Alveolata</taxon>
        <taxon>Dinophyceae</taxon>
        <taxon>Noctilucales</taxon>
        <taxon>Noctilucaceae</taxon>
        <taxon>Noctiluca</taxon>
    </lineage>
</organism>
<dbReference type="Gene3D" id="3.40.50.150">
    <property type="entry name" value="Vaccinia Virus protein VP39"/>
    <property type="match status" value="1"/>
</dbReference>
<dbReference type="InterPro" id="IPR029063">
    <property type="entry name" value="SAM-dependent_MTases_sf"/>
</dbReference>
<accession>A0A7S1ABS8</accession>
<dbReference type="EMBL" id="HBFQ01033230">
    <property type="protein sequence ID" value="CAD8849030.1"/>
    <property type="molecule type" value="Transcribed_RNA"/>
</dbReference>
<dbReference type="GO" id="GO:0008757">
    <property type="term" value="F:S-adenosylmethionine-dependent methyltransferase activity"/>
    <property type="evidence" value="ECO:0007669"/>
    <property type="project" value="InterPro"/>
</dbReference>
<evidence type="ECO:0000259" key="1">
    <source>
        <dbReference type="Pfam" id="PF08241"/>
    </source>
</evidence>
<evidence type="ECO:0000313" key="2">
    <source>
        <dbReference type="EMBL" id="CAD8849030.1"/>
    </source>
</evidence>
<proteinExistence type="predicted"/>
<dbReference type="SUPFAM" id="SSF53335">
    <property type="entry name" value="S-adenosyl-L-methionine-dependent methyltransferases"/>
    <property type="match status" value="1"/>
</dbReference>
<dbReference type="InterPro" id="IPR050508">
    <property type="entry name" value="Methyltransf_Superfamily"/>
</dbReference>
<dbReference type="CDD" id="cd02440">
    <property type="entry name" value="AdoMet_MTases"/>
    <property type="match status" value="1"/>
</dbReference>
<dbReference type="InterPro" id="IPR013216">
    <property type="entry name" value="Methyltransf_11"/>
</dbReference>
<protein>
    <recommendedName>
        <fullName evidence="1">Methyltransferase type 11 domain-containing protein</fullName>
    </recommendedName>
</protein>
<dbReference type="Pfam" id="PF08241">
    <property type="entry name" value="Methyltransf_11"/>
    <property type="match status" value="1"/>
</dbReference>
<feature type="domain" description="Methyltransferase type 11" evidence="1">
    <location>
        <begin position="93"/>
        <end position="190"/>
    </location>
</feature>
<reference evidence="2" key="1">
    <citation type="submission" date="2021-01" db="EMBL/GenBank/DDBJ databases">
        <authorList>
            <person name="Corre E."/>
            <person name="Pelletier E."/>
            <person name="Niang G."/>
            <person name="Scheremetjew M."/>
            <person name="Finn R."/>
            <person name="Kale V."/>
            <person name="Holt S."/>
            <person name="Cochrane G."/>
            <person name="Meng A."/>
            <person name="Brown T."/>
            <person name="Cohen L."/>
        </authorList>
    </citation>
    <scope>NUCLEOTIDE SEQUENCE</scope>
</reference>
<name>A0A7S1ABS8_NOCSC</name>
<dbReference type="PANTHER" id="PTHR42912">
    <property type="entry name" value="METHYLTRANSFERASE"/>
    <property type="match status" value="1"/>
</dbReference>
<gene>
    <name evidence="2" type="ORF">NSCI0253_LOCUS23380</name>
</gene>
<sequence>MLLRRAMFTSSWQRAAEGLGRSQALVPSLVATTTLGTAVLWWRGQHGMPTEAERFGVFERHAQDMLEGRSKFRPGPTAAWRRELVQKASGDVLEVAVGSGENFKHYSRLHVNSVTATDLSPSMLEVAAGGATDLGFIPLALACADSEALEAFKDQSFDSVVDTFGLCSVEHPSRALAEMARVCRRDGRVLLLEHGMADWFFLRWLQEFTLEPFARRYGCRHHYLLDLVSEKLDVLEVRRQYFGLVYLVVCRPKAAE</sequence>
<dbReference type="AlphaFoldDB" id="A0A7S1ABS8"/>